<dbReference type="PANTHER" id="PTHR30136:SF24">
    <property type="entry name" value="HTH-TYPE TRANSCRIPTIONAL REPRESSOR ALLR"/>
    <property type="match status" value="1"/>
</dbReference>
<keyword evidence="3" id="KW-0804">Transcription</keyword>
<keyword evidence="2" id="KW-0238">DNA-binding</keyword>
<sequence length="264" mass="28584">MSARKIDDAPAPAEAKNPIQVIERMMKLLDTLAEHADPVPLKLLALETGLHPSTAHRILGAMTQSGFVDRSDPGVYRLGIRLLELGSLVKSRISLRETAMPAMLKLHAATGESVNLGIRAGDEIVYVERTSSGRSSVRVVHIVGARAPLHTTATGKLFLVEDGIDKVRDYARRTGLPPSTPESLTTMPALEKELDKVRRHAVAFDLDEVEAGVRCIAAGIRDDSGELIAGLSLSTPSERFNPDWAPLVRETANEISRSLGYIAK</sequence>
<dbReference type="PANTHER" id="PTHR30136">
    <property type="entry name" value="HELIX-TURN-HELIX TRANSCRIPTIONAL REGULATOR, ICLR FAMILY"/>
    <property type="match status" value="1"/>
</dbReference>
<evidence type="ECO:0000313" key="6">
    <source>
        <dbReference type="EMBL" id="AWI77054.1"/>
    </source>
</evidence>
<dbReference type="SUPFAM" id="SSF55781">
    <property type="entry name" value="GAF domain-like"/>
    <property type="match status" value="1"/>
</dbReference>
<evidence type="ECO:0000256" key="2">
    <source>
        <dbReference type="ARBA" id="ARBA00023125"/>
    </source>
</evidence>
<dbReference type="Proteomes" id="UP000244930">
    <property type="component" value="Chromosome"/>
</dbReference>
<organism evidence="6 7">
    <name type="scientific">Parazoarcus communis</name>
    <dbReference type="NCBI Taxonomy" id="41977"/>
    <lineage>
        <taxon>Bacteria</taxon>
        <taxon>Pseudomonadati</taxon>
        <taxon>Pseudomonadota</taxon>
        <taxon>Betaproteobacteria</taxon>
        <taxon>Rhodocyclales</taxon>
        <taxon>Zoogloeaceae</taxon>
        <taxon>Parazoarcus</taxon>
    </lineage>
</organism>
<dbReference type="PROSITE" id="PS51077">
    <property type="entry name" value="HTH_ICLR"/>
    <property type="match status" value="1"/>
</dbReference>
<protein>
    <submittedName>
        <fullName evidence="6">IclR family transcriptional regulator</fullName>
    </submittedName>
</protein>
<evidence type="ECO:0000256" key="3">
    <source>
        <dbReference type="ARBA" id="ARBA00023163"/>
    </source>
</evidence>
<dbReference type="AlphaFoldDB" id="A0A2U8GUE7"/>
<evidence type="ECO:0000313" key="7">
    <source>
        <dbReference type="Proteomes" id="UP000244930"/>
    </source>
</evidence>
<dbReference type="InterPro" id="IPR005471">
    <property type="entry name" value="Tscrpt_reg_IclR_N"/>
</dbReference>
<accession>A0A2U8GUE7</accession>
<proteinExistence type="predicted"/>
<dbReference type="FunFam" id="1.10.10.10:FF:000056">
    <property type="entry name" value="IclR family transcriptional regulator"/>
    <property type="match status" value="1"/>
</dbReference>
<dbReference type="InterPro" id="IPR029016">
    <property type="entry name" value="GAF-like_dom_sf"/>
</dbReference>
<feature type="domain" description="HTH iclR-type" evidence="4">
    <location>
        <begin position="19"/>
        <end position="80"/>
    </location>
</feature>
<dbReference type="InterPro" id="IPR050707">
    <property type="entry name" value="HTH_MetabolicPath_Reg"/>
</dbReference>
<dbReference type="InterPro" id="IPR014757">
    <property type="entry name" value="Tscrpt_reg_IclR_C"/>
</dbReference>
<evidence type="ECO:0000256" key="1">
    <source>
        <dbReference type="ARBA" id="ARBA00023015"/>
    </source>
</evidence>
<dbReference type="GO" id="GO:0003677">
    <property type="term" value="F:DNA binding"/>
    <property type="evidence" value="ECO:0007669"/>
    <property type="project" value="UniProtKB-KW"/>
</dbReference>
<evidence type="ECO:0000259" key="5">
    <source>
        <dbReference type="PROSITE" id="PS51078"/>
    </source>
</evidence>
<dbReference type="SUPFAM" id="SSF46785">
    <property type="entry name" value="Winged helix' DNA-binding domain"/>
    <property type="match status" value="1"/>
</dbReference>
<dbReference type="Pfam" id="PF09339">
    <property type="entry name" value="HTH_IclR"/>
    <property type="match status" value="1"/>
</dbReference>
<keyword evidence="1" id="KW-0805">Transcription regulation</keyword>
<gene>
    <name evidence="6" type="ORF">CEW83_18965</name>
</gene>
<dbReference type="KEGG" id="acom:CEW83_18965"/>
<dbReference type="Pfam" id="PF01614">
    <property type="entry name" value="IclR_C"/>
    <property type="match status" value="1"/>
</dbReference>
<evidence type="ECO:0000259" key="4">
    <source>
        <dbReference type="PROSITE" id="PS51077"/>
    </source>
</evidence>
<dbReference type="RefSeq" id="WP_108950753.1">
    <property type="nucleotide sequence ID" value="NZ_CP022187.1"/>
</dbReference>
<dbReference type="InterPro" id="IPR036388">
    <property type="entry name" value="WH-like_DNA-bd_sf"/>
</dbReference>
<dbReference type="Gene3D" id="3.30.450.40">
    <property type="match status" value="1"/>
</dbReference>
<dbReference type="SMART" id="SM00346">
    <property type="entry name" value="HTH_ICLR"/>
    <property type="match status" value="1"/>
</dbReference>
<dbReference type="Gene3D" id="1.10.10.10">
    <property type="entry name" value="Winged helix-like DNA-binding domain superfamily/Winged helix DNA-binding domain"/>
    <property type="match status" value="1"/>
</dbReference>
<keyword evidence="7" id="KW-1185">Reference proteome</keyword>
<dbReference type="GO" id="GO:0045892">
    <property type="term" value="P:negative regulation of DNA-templated transcription"/>
    <property type="evidence" value="ECO:0007669"/>
    <property type="project" value="TreeGrafter"/>
</dbReference>
<dbReference type="InterPro" id="IPR036390">
    <property type="entry name" value="WH_DNA-bd_sf"/>
</dbReference>
<dbReference type="GO" id="GO:0003700">
    <property type="term" value="F:DNA-binding transcription factor activity"/>
    <property type="evidence" value="ECO:0007669"/>
    <property type="project" value="TreeGrafter"/>
</dbReference>
<dbReference type="PROSITE" id="PS51078">
    <property type="entry name" value="ICLR_ED"/>
    <property type="match status" value="1"/>
</dbReference>
<name>A0A2U8GUE7_9RHOO</name>
<feature type="domain" description="IclR-ED" evidence="5">
    <location>
        <begin position="81"/>
        <end position="261"/>
    </location>
</feature>
<dbReference type="EMBL" id="CP022187">
    <property type="protein sequence ID" value="AWI77054.1"/>
    <property type="molecule type" value="Genomic_DNA"/>
</dbReference>
<reference evidence="6 7" key="1">
    <citation type="submission" date="2017-06" db="EMBL/GenBank/DDBJ databases">
        <title>Azoarcus.</title>
        <authorList>
            <person name="Woo J.-H."/>
            <person name="Kim H.-S."/>
        </authorList>
    </citation>
    <scope>NUCLEOTIDE SEQUENCE [LARGE SCALE GENOMIC DNA]</scope>
    <source>
        <strain evidence="6 7">TSPY31</strain>
    </source>
</reference>